<protein>
    <submittedName>
        <fullName evidence="1">Uncharacterized protein</fullName>
    </submittedName>
</protein>
<reference evidence="1 2" key="1">
    <citation type="submission" date="2021-02" db="EMBL/GenBank/DDBJ databases">
        <authorList>
            <person name="Ra J.-S."/>
        </authorList>
    </citation>
    <scope>NUCLEOTIDE SEQUENCE [LARGE SCALE GENOMIC DNA]</scope>
    <source>
        <strain evidence="1 2">MMS20-R1-14</strain>
    </source>
</reference>
<dbReference type="RefSeq" id="WP_204923468.1">
    <property type="nucleotide sequence ID" value="NZ_JAFEUC010000001.1"/>
</dbReference>
<keyword evidence="2" id="KW-1185">Reference proteome</keyword>
<accession>A0ABS2IM33</accession>
<comment type="caution">
    <text evidence="1">The sequence shown here is derived from an EMBL/GenBank/DDBJ whole genome shotgun (WGS) entry which is preliminary data.</text>
</comment>
<gene>
    <name evidence="1" type="ORF">JQX11_03425</name>
</gene>
<dbReference type="InterPro" id="IPR009078">
    <property type="entry name" value="Ferritin-like_SF"/>
</dbReference>
<dbReference type="Gene3D" id="1.10.620.20">
    <property type="entry name" value="Ribonucleotide Reductase, subunit A"/>
    <property type="match status" value="1"/>
</dbReference>
<organism evidence="1 2">
    <name type="scientific">Micromonospora humida</name>
    <dbReference type="NCBI Taxonomy" id="2809018"/>
    <lineage>
        <taxon>Bacteria</taxon>
        <taxon>Bacillati</taxon>
        <taxon>Actinomycetota</taxon>
        <taxon>Actinomycetes</taxon>
        <taxon>Micromonosporales</taxon>
        <taxon>Micromonosporaceae</taxon>
        <taxon>Micromonospora</taxon>
    </lineage>
</organism>
<sequence length="319" mass="36006">MTAILDEQLIDDRETTPESLYLRWERQNWSTQDLTMAADRPAWQALRPFLYQELKAALVELAVGEVAVARLLTPLVYAAPTQAAQFYLSSQLVDESRHSIFFLGYLRAVEGAIEPPHAYALRCRAEASAATVELFDAYLLEQTERVRRDPDDRDAWYAAVTTYHVVAEGALALVVLRSVAEAVRRCGQLPVLAEGLRNVIRDESRHVGFGVWAMRHAVDNGRRQLVGDQVLDTIPYVVHVLVGPERRNPSALPMVVRARGRQLRDQWDTARDALLRRVRAAGLDDVDAQVTEVWRAAEERAVADYENRHGVPHPIRSLN</sequence>
<dbReference type="SUPFAM" id="SSF47240">
    <property type="entry name" value="Ferritin-like"/>
    <property type="match status" value="1"/>
</dbReference>
<evidence type="ECO:0000313" key="1">
    <source>
        <dbReference type="EMBL" id="MBM7075410.1"/>
    </source>
</evidence>
<name>A0ABS2IM33_9ACTN</name>
<evidence type="ECO:0000313" key="2">
    <source>
        <dbReference type="Proteomes" id="UP001518872"/>
    </source>
</evidence>
<proteinExistence type="predicted"/>
<dbReference type="Proteomes" id="UP001518872">
    <property type="component" value="Unassembled WGS sequence"/>
</dbReference>
<dbReference type="EMBL" id="JAFEUC010000001">
    <property type="protein sequence ID" value="MBM7075410.1"/>
    <property type="molecule type" value="Genomic_DNA"/>
</dbReference>
<dbReference type="InterPro" id="IPR012348">
    <property type="entry name" value="RNR-like"/>
</dbReference>